<dbReference type="CDD" id="cd03801">
    <property type="entry name" value="GT4_PimA-like"/>
    <property type="match status" value="1"/>
</dbReference>
<evidence type="ECO:0000256" key="1">
    <source>
        <dbReference type="ARBA" id="ARBA00009481"/>
    </source>
</evidence>
<dbReference type="Gene3D" id="3.40.50.2000">
    <property type="entry name" value="Glycogen Phosphorylase B"/>
    <property type="match status" value="2"/>
</dbReference>
<dbReference type="AlphaFoldDB" id="A0A1H0IBQ8"/>
<name>A0A1H0IBQ8_9GAMM</name>
<dbReference type="STRING" id="416873.SAMN04487951_11935"/>
<evidence type="ECO:0000256" key="3">
    <source>
        <dbReference type="ARBA" id="ARBA00022679"/>
    </source>
</evidence>
<comment type="similarity">
    <text evidence="1">Belongs to the glycosyltransferase group 1 family. Glycosyltransferase 4 subfamily.</text>
</comment>
<evidence type="ECO:0000313" key="5">
    <source>
        <dbReference type="Proteomes" id="UP000199677"/>
    </source>
</evidence>
<dbReference type="PANTHER" id="PTHR12526">
    <property type="entry name" value="GLYCOSYLTRANSFERASE"/>
    <property type="match status" value="1"/>
</dbReference>
<evidence type="ECO:0000313" key="4">
    <source>
        <dbReference type="EMBL" id="SDO28796.1"/>
    </source>
</evidence>
<dbReference type="EMBL" id="FNII01000019">
    <property type="protein sequence ID" value="SDO28796.1"/>
    <property type="molecule type" value="Genomic_DNA"/>
</dbReference>
<sequence length="363" mass="40133">MIFMKILLLSKYSRKGASTRLRLLQYLPLLEIKGFEFTVSSLFDDQYLDMLYQKGKRSRFRIIMLYLRRLFVVFRAFRYDVIWIEKEIFPYMPALAERVFHALGKHYVVDYDDAIFHNYDLSSNPFLRLALGRKIDVVMRCASSVVVGNDYLASRAKSAGATRVELVPTVVDATRYSSIESSVASSPVIGWIGSPSTQRYVVSIAHALSSMCQKYNARLLLVGASVDITSEFPGVDVEVAPWSEASEAELIAAMDIGIMPLPDGPWEKGKCGYKLIQYMACGIPVIASPVGVNVDIVGNNQCGLLVANEAEWEIALDSLLELPAQRLKLGSAGRQAVDDQYSLAIQAPVLASILTQSLIGPGG</sequence>
<dbReference type="PANTHER" id="PTHR12526:SF640">
    <property type="entry name" value="COLANIC ACID BIOSYNTHESIS GLYCOSYLTRANSFERASE WCAL-RELATED"/>
    <property type="match status" value="1"/>
</dbReference>
<reference evidence="5" key="1">
    <citation type="submission" date="2016-10" db="EMBL/GenBank/DDBJ databases">
        <authorList>
            <person name="Varghese N."/>
            <person name="Submissions S."/>
        </authorList>
    </citation>
    <scope>NUCLEOTIDE SEQUENCE [LARGE SCALE GENOMIC DNA]</scope>
    <source>
        <strain evidence="5">CGMCC 1.6494</strain>
    </source>
</reference>
<accession>A0A1H0IBQ8</accession>
<evidence type="ECO:0000256" key="2">
    <source>
        <dbReference type="ARBA" id="ARBA00022676"/>
    </source>
</evidence>
<dbReference type="Pfam" id="PF13692">
    <property type="entry name" value="Glyco_trans_1_4"/>
    <property type="match status" value="1"/>
</dbReference>
<dbReference type="Proteomes" id="UP000199677">
    <property type="component" value="Unassembled WGS sequence"/>
</dbReference>
<dbReference type="SUPFAM" id="SSF53756">
    <property type="entry name" value="UDP-Glycosyltransferase/glycogen phosphorylase"/>
    <property type="match status" value="1"/>
</dbReference>
<proteinExistence type="inferred from homology"/>
<dbReference type="GO" id="GO:0016757">
    <property type="term" value="F:glycosyltransferase activity"/>
    <property type="evidence" value="ECO:0007669"/>
    <property type="project" value="UniProtKB-KW"/>
</dbReference>
<organism evidence="4 5">
    <name type="scientific">Vreelandella arcis</name>
    <dbReference type="NCBI Taxonomy" id="416873"/>
    <lineage>
        <taxon>Bacteria</taxon>
        <taxon>Pseudomonadati</taxon>
        <taxon>Pseudomonadota</taxon>
        <taxon>Gammaproteobacteria</taxon>
        <taxon>Oceanospirillales</taxon>
        <taxon>Halomonadaceae</taxon>
        <taxon>Vreelandella</taxon>
    </lineage>
</organism>
<gene>
    <name evidence="4" type="ORF">SAMN04487951_11935</name>
</gene>
<protein>
    <submittedName>
        <fullName evidence="4">Glycosyltransferase involved in cell wall bisynthesis</fullName>
    </submittedName>
</protein>
<keyword evidence="3 4" id="KW-0808">Transferase</keyword>
<keyword evidence="5" id="KW-1185">Reference proteome</keyword>
<keyword evidence="2" id="KW-0328">Glycosyltransferase</keyword>